<dbReference type="InterPro" id="IPR011008">
    <property type="entry name" value="Dimeric_a/b-barrel"/>
</dbReference>
<reference evidence="1" key="1">
    <citation type="submission" date="2023-06" db="EMBL/GenBank/DDBJ databases">
        <authorList>
            <consortium name="Lawrence Berkeley National Laboratory"/>
            <person name="Ahrendt S."/>
            <person name="Sahu N."/>
            <person name="Indic B."/>
            <person name="Wong-Bajracharya J."/>
            <person name="Merenyi Z."/>
            <person name="Ke H.-M."/>
            <person name="Monk M."/>
            <person name="Kocsube S."/>
            <person name="Drula E."/>
            <person name="Lipzen A."/>
            <person name="Balint B."/>
            <person name="Henrissat B."/>
            <person name="Andreopoulos B."/>
            <person name="Martin F.M."/>
            <person name="Harder C.B."/>
            <person name="Rigling D."/>
            <person name="Ford K.L."/>
            <person name="Foster G.D."/>
            <person name="Pangilinan J."/>
            <person name="Papanicolaou A."/>
            <person name="Barry K."/>
            <person name="LaButti K."/>
            <person name="Viragh M."/>
            <person name="Koriabine M."/>
            <person name="Yan M."/>
            <person name="Riley R."/>
            <person name="Champramary S."/>
            <person name="Plett K.L."/>
            <person name="Tsai I.J."/>
            <person name="Slot J."/>
            <person name="Sipos G."/>
            <person name="Plett J."/>
            <person name="Nagy L.G."/>
            <person name="Grigoriev I.V."/>
        </authorList>
    </citation>
    <scope>NUCLEOTIDE SEQUENCE</scope>
    <source>
        <strain evidence="1">HWK02</strain>
    </source>
</reference>
<dbReference type="EMBL" id="JAUEPU010000026">
    <property type="protein sequence ID" value="KAK0493061.1"/>
    <property type="molecule type" value="Genomic_DNA"/>
</dbReference>
<keyword evidence="2" id="KW-1185">Reference proteome</keyword>
<dbReference type="SUPFAM" id="SSF54909">
    <property type="entry name" value="Dimeric alpha+beta barrel"/>
    <property type="match status" value="1"/>
</dbReference>
<dbReference type="AlphaFoldDB" id="A0AA39TKM0"/>
<evidence type="ECO:0000313" key="1">
    <source>
        <dbReference type="EMBL" id="KAK0493061.1"/>
    </source>
</evidence>
<evidence type="ECO:0000313" key="2">
    <source>
        <dbReference type="Proteomes" id="UP001175228"/>
    </source>
</evidence>
<accession>A0AA39TKM0</accession>
<comment type="caution">
    <text evidence="1">The sequence shown here is derived from an EMBL/GenBank/DDBJ whole genome shotgun (WGS) entry which is preliminary data.</text>
</comment>
<name>A0AA39TKM0_9AGAR</name>
<sequence>MMDREPHYMLLIMFEQASIDYEQISAAVLQPEVPEPFLYSEFDDGPVSVLMIPHTTLPYFRGLSDKLSLSIGSNLVACRLYKPCIESIPVELTYPYHDHYLVINAMTPSVTSETQFNDWYTKEHIPLLSKVPSWLSSRRFVLVETTEELGAPQYLALHEWADLVAFESKEFLCATSTAWRTEVISQVVRKERWVMEFKGAFNKARKNPRILYSDGEHTGRFSYS</sequence>
<gene>
    <name evidence="1" type="ORF">EDD18DRAFT_429411</name>
</gene>
<dbReference type="Proteomes" id="UP001175228">
    <property type="component" value="Unassembled WGS sequence"/>
</dbReference>
<organism evidence="1 2">
    <name type="scientific">Armillaria luteobubalina</name>
    <dbReference type="NCBI Taxonomy" id="153913"/>
    <lineage>
        <taxon>Eukaryota</taxon>
        <taxon>Fungi</taxon>
        <taxon>Dikarya</taxon>
        <taxon>Basidiomycota</taxon>
        <taxon>Agaricomycotina</taxon>
        <taxon>Agaricomycetes</taxon>
        <taxon>Agaricomycetidae</taxon>
        <taxon>Agaricales</taxon>
        <taxon>Marasmiineae</taxon>
        <taxon>Physalacriaceae</taxon>
        <taxon>Armillaria</taxon>
    </lineage>
</organism>
<protein>
    <submittedName>
        <fullName evidence="1">Uncharacterized protein</fullName>
    </submittedName>
</protein>
<proteinExistence type="predicted"/>